<dbReference type="GO" id="GO:0016787">
    <property type="term" value="F:hydrolase activity"/>
    <property type="evidence" value="ECO:0007669"/>
    <property type="project" value="UniProtKB-KW"/>
</dbReference>
<reference evidence="1 2" key="1">
    <citation type="submission" date="2018-09" db="EMBL/GenBank/DDBJ databases">
        <authorList>
            <person name="Zhu H."/>
        </authorList>
    </citation>
    <scope>NUCLEOTIDE SEQUENCE [LARGE SCALE GENOMIC DNA]</scope>
    <source>
        <strain evidence="1 2">K2R01-6</strain>
    </source>
</reference>
<evidence type="ECO:0000313" key="1">
    <source>
        <dbReference type="EMBL" id="RJF90856.1"/>
    </source>
</evidence>
<keyword evidence="2" id="KW-1185">Reference proteome</keyword>
<dbReference type="SUPFAM" id="SSF53187">
    <property type="entry name" value="Zn-dependent exopeptidases"/>
    <property type="match status" value="1"/>
</dbReference>
<accession>A0A418WLD3</accession>
<dbReference type="Pfam" id="PF05013">
    <property type="entry name" value="FGase"/>
    <property type="match status" value="1"/>
</dbReference>
<proteinExistence type="predicted"/>
<comment type="caution">
    <text evidence="1">The sequence shown here is derived from an EMBL/GenBank/DDBJ whole genome shotgun (WGS) entry which is preliminary data.</text>
</comment>
<name>A0A418WLD3_9SPHN</name>
<dbReference type="AlphaFoldDB" id="A0A418WLD3"/>
<dbReference type="Gene3D" id="3.40.630.40">
    <property type="entry name" value="Zn-dependent exopeptidases"/>
    <property type="match status" value="1"/>
</dbReference>
<keyword evidence="1" id="KW-0378">Hydrolase</keyword>
<organism evidence="1 2">
    <name type="scientific">Sphingomonas cavernae</name>
    <dbReference type="NCBI Taxonomy" id="2320861"/>
    <lineage>
        <taxon>Bacteria</taxon>
        <taxon>Pseudomonadati</taxon>
        <taxon>Pseudomonadota</taxon>
        <taxon>Alphaproteobacteria</taxon>
        <taxon>Sphingomonadales</taxon>
        <taxon>Sphingomonadaceae</taxon>
        <taxon>Sphingomonas</taxon>
    </lineage>
</organism>
<dbReference type="InterPro" id="IPR007709">
    <property type="entry name" value="N-FG_amidohydro"/>
</dbReference>
<sequence>MAAPISPPFQLLGPETPRFPVILSVPHAGRDYPKELMAASRLPHERLEQLEDRHADMLVGHAIDCGFTAIVARRARAWIDLNRHEREVDPDMIMPAMRRETLIRSAKVTGGLGLLPRRLRDGGDILRGRVAHGDLERRIEADHRPYHARISDLLAHARDRFGVAILLDVHSMPPLNPDAAQIVLGDRFGQSAAARYTALLDQIARDAGYRTASNVPYAGGHILAAHARPARGVHALQLEIDRSLYLAEDLRTPRTGLGAIDSLVSAMAQALSAEALGTAQAIAAE</sequence>
<dbReference type="EMBL" id="QYUM01000003">
    <property type="protein sequence ID" value="RJF90856.1"/>
    <property type="molecule type" value="Genomic_DNA"/>
</dbReference>
<dbReference type="Proteomes" id="UP000286100">
    <property type="component" value="Unassembled WGS sequence"/>
</dbReference>
<gene>
    <name evidence="1" type="ORF">D3876_11775</name>
</gene>
<protein>
    <submittedName>
        <fullName evidence="1">N-formylglutamate amidohydrolase</fullName>
    </submittedName>
</protein>
<dbReference type="OrthoDB" id="9802050at2"/>
<evidence type="ECO:0000313" key="2">
    <source>
        <dbReference type="Proteomes" id="UP000286100"/>
    </source>
</evidence>